<gene>
    <name evidence="2" type="ORF">CEURO_LOCUS7410</name>
</gene>
<reference evidence="2" key="1">
    <citation type="submission" date="2022-07" db="EMBL/GenBank/DDBJ databases">
        <authorList>
            <person name="Macas J."/>
            <person name="Novak P."/>
            <person name="Neumann P."/>
        </authorList>
    </citation>
    <scope>NUCLEOTIDE SEQUENCE</scope>
</reference>
<evidence type="ECO:0000313" key="3">
    <source>
        <dbReference type="Proteomes" id="UP001152484"/>
    </source>
</evidence>
<keyword evidence="3" id="KW-1185">Reference proteome</keyword>
<name>A0A9P0YYJ8_CUSEU</name>
<evidence type="ECO:0000313" key="2">
    <source>
        <dbReference type="EMBL" id="CAH9080275.1"/>
    </source>
</evidence>
<organism evidence="2 3">
    <name type="scientific">Cuscuta europaea</name>
    <name type="common">European dodder</name>
    <dbReference type="NCBI Taxonomy" id="41803"/>
    <lineage>
        <taxon>Eukaryota</taxon>
        <taxon>Viridiplantae</taxon>
        <taxon>Streptophyta</taxon>
        <taxon>Embryophyta</taxon>
        <taxon>Tracheophyta</taxon>
        <taxon>Spermatophyta</taxon>
        <taxon>Magnoliopsida</taxon>
        <taxon>eudicotyledons</taxon>
        <taxon>Gunneridae</taxon>
        <taxon>Pentapetalae</taxon>
        <taxon>asterids</taxon>
        <taxon>lamiids</taxon>
        <taxon>Solanales</taxon>
        <taxon>Convolvulaceae</taxon>
        <taxon>Cuscuteae</taxon>
        <taxon>Cuscuta</taxon>
        <taxon>Cuscuta subgen. Cuscuta</taxon>
    </lineage>
</organism>
<accession>A0A9P0YYJ8</accession>
<protein>
    <submittedName>
        <fullName evidence="2">Uncharacterized protein</fullName>
    </submittedName>
</protein>
<dbReference type="AlphaFoldDB" id="A0A9P0YYJ8"/>
<keyword evidence="1" id="KW-0175">Coiled coil</keyword>
<feature type="coiled-coil region" evidence="1">
    <location>
        <begin position="130"/>
        <end position="157"/>
    </location>
</feature>
<evidence type="ECO:0000256" key="1">
    <source>
        <dbReference type="SAM" id="Coils"/>
    </source>
</evidence>
<comment type="caution">
    <text evidence="2">The sequence shown here is derived from an EMBL/GenBank/DDBJ whole genome shotgun (WGS) entry which is preliminary data.</text>
</comment>
<proteinExistence type="predicted"/>
<sequence>MDPVAEAKFMAILNFFEDDGETFAIQLVQDLHESYQVMAEKHFRDEGKKSEDKGFIPGHSSIMDPVAEAKFMVILNFFEDDGETFAIQLVQDLHESYQVMAEKHFRDEGKKSEDYDGRAHPLCDHTISTLKSILKTLKKQNEDIKILTREVELLRRLDDGGRVKKNSILNKLKHSLSKFFSFFYFGRF</sequence>
<dbReference type="EMBL" id="CAMAPE010000013">
    <property type="protein sequence ID" value="CAH9080275.1"/>
    <property type="molecule type" value="Genomic_DNA"/>
</dbReference>
<dbReference type="Proteomes" id="UP001152484">
    <property type="component" value="Unassembled WGS sequence"/>
</dbReference>